<dbReference type="EMBL" id="CAAALY010049453">
    <property type="protein sequence ID" value="VEL21074.1"/>
    <property type="molecule type" value="Genomic_DNA"/>
</dbReference>
<sequence length="161" mass="17128">MSSQCIAPLEATSSSAHVVLPDLSPGKYDHPSCRICHSSDGQLSRGFLSRLQNAEVKDPLSQPHPPNDALQPPHHGQIHLRPAWLDATSLAHPTEGDPSFLAALSTSLPASQTNLPVCEVIATSDGPNPPETLWSSAASRHATATGMTHERGGLAGRRRQR</sequence>
<gene>
    <name evidence="2" type="ORF">PXEA_LOCUS14514</name>
</gene>
<comment type="caution">
    <text evidence="2">The sequence shown here is derived from an EMBL/GenBank/DDBJ whole genome shotgun (WGS) entry which is preliminary data.</text>
</comment>
<reference evidence="2" key="1">
    <citation type="submission" date="2018-11" db="EMBL/GenBank/DDBJ databases">
        <authorList>
            <consortium name="Pathogen Informatics"/>
        </authorList>
    </citation>
    <scope>NUCLEOTIDE SEQUENCE</scope>
</reference>
<protein>
    <submittedName>
        <fullName evidence="2">Uncharacterized protein</fullName>
    </submittedName>
</protein>
<proteinExistence type="predicted"/>
<feature type="non-terminal residue" evidence="2">
    <location>
        <position position="161"/>
    </location>
</feature>
<accession>A0A448WVC4</accession>
<dbReference type="Proteomes" id="UP000784294">
    <property type="component" value="Unassembled WGS sequence"/>
</dbReference>
<evidence type="ECO:0000313" key="2">
    <source>
        <dbReference type="EMBL" id="VEL21074.1"/>
    </source>
</evidence>
<name>A0A448WVC4_9PLAT</name>
<dbReference type="AlphaFoldDB" id="A0A448WVC4"/>
<evidence type="ECO:0000313" key="3">
    <source>
        <dbReference type="Proteomes" id="UP000784294"/>
    </source>
</evidence>
<evidence type="ECO:0000256" key="1">
    <source>
        <dbReference type="SAM" id="MobiDB-lite"/>
    </source>
</evidence>
<feature type="region of interest" description="Disordered" evidence="1">
    <location>
        <begin position="126"/>
        <end position="161"/>
    </location>
</feature>
<organism evidence="2 3">
    <name type="scientific">Protopolystoma xenopodis</name>
    <dbReference type="NCBI Taxonomy" id="117903"/>
    <lineage>
        <taxon>Eukaryota</taxon>
        <taxon>Metazoa</taxon>
        <taxon>Spiralia</taxon>
        <taxon>Lophotrochozoa</taxon>
        <taxon>Platyhelminthes</taxon>
        <taxon>Monogenea</taxon>
        <taxon>Polyopisthocotylea</taxon>
        <taxon>Polystomatidea</taxon>
        <taxon>Polystomatidae</taxon>
        <taxon>Protopolystoma</taxon>
    </lineage>
</organism>
<keyword evidence="3" id="KW-1185">Reference proteome</keyword>
<feature type="region of interest" description="Disordered" evidence="1">
    <location>
        <begin position="57"/>
        <end position="79"/>
    </location>
</feature>